<accession>A0ABR7HA70</accession>
<dbReference type="Gene3D" id="3.40.50.720">
    <property type="entry name" value="NAD(P)-binding Rossmann-like Domain"/>
    <property type="match status" value="1"/>
</dbReference>
<protein>
    <submittedName>
        <fullName evidence="1">Ornithine cyclodeaminase</fullName>
    </submittedName>
</protein>
<dbReference type="Gene3D" id="3.30.1780.10">
    <property type="entry name" value="ornithine cyclodeaminase, domain 1"/>
    <property type="match status" value="1"/>
</dbReference>
<evidence type="ECO:0000313" key="2">
    <source>
        <dbReference type="Proteomes" id="UP000634672"/>
    </source>
</evidence>
<reference evidence="1 2" key="1">
    <citation type="submission" date="2020-08" db="EMBL/GenBank/DDBJ databases">
        <title>Genome public.</title>
        <authorList>
            <person name="Liu C."/>
            <person name="Sun Q."/>
        </authorList>
    </citation>
    <scope>NUCLEOTIDE SEQUENCE [LARGE SCALE GENOMIC DNA]</scope>
    <source>
        <strain evidence="1 2">NSJ-66</strain>
    </source>
</reference>
<dbReference type="PANTHER" id="PTHR13812:SF19">
    <property type="entry name" value="KETIMINE REDUCTASE MU-CRYSTALLIN"/>
    <property type="match status" value="1"/>
</dbReference>
<gene>
    <name evidence="1" type="ORF">H8S75_19070</name>
</gene>
<dbReference type="Proteomes" id="UP000634672">
    <property type="component" value="Unassembled WGS sequence"/>
</dbReference>
<name>A0ABR7HA70_9FIRM</name>
<keyword evidence="2" id="KW-1185">Reference proteome</keyword>
<organism evidence="1 2">
    <name type="scientific">Hungatella hominis</name>
    <dbReference type="NCBI Taxonomy" id="2763050"/>
    <lineage>
        <taxon>Bacteria</taxon>
        <taxon>Bacillati</taxon>
        <taxon>Bacillota</taxon>
        <taxon>Clostridia</taxon>
        <taxon>Lachnospirales</taxon>
        <taxon>Lachnospiraceae</taxon>
        <taxon>Hungatella</taxon>
    </lineage>
</organism>
<dbReference type="InterPro" id="IPR003462">
    <property type="entry name" value="ODC_Mu_crystall"/>
</dbReference>
<dbReference type="InterPro" id="IPR036291">
    <property type="entry name" value="NAD(P)-bd_dom_sf"/>
</dbReference>
<comment type="caution">
    <text evidence="1">The sequence shown here is derived from an EMBL/GenBank/DDBJ whole genome shotgun (WGS) entry which is preliminary data.</text>
</comment>
<dbReference type="RefSeq" id="WP_187022996.1">
    <property type="nucleotide sequence ID" value="NZ_JACOPB010000009.1"/>
</dbReference>
<evidence type="ECO:0000313" key="1">
    <source>
        <dbReference type="EMBL" id="MBC5710063.1"/>
    </source>
</evidence>
<proteinExistence type="predicted"/>
<sequence length="314" mass="35755">MKVISFDKITEMAVSPLQCYEWVSETISHKKTALLPPKISLKPEIPGVFYNTMPAILPHANWAGVKLVTRYPQRAPSLDSQILLYNLKTGENLALLDGNWITTMRTGAVAAHAIKLLAKKDFKEIGIIGLGNTARAALKVLLALYPENNFTIKLKKYKNQHELFIRRFHGYSKIQFEILDTYEEVVCSSDVIISAATVFDHDVCPDEYFKEGVLVVPIHTRGFTNCDLFFDKVYADDIDHVKGFKYFDHFKFFSEITDVVNGITPGREDDRERILAYNIGIAVHDIFFAGKLYEMIGEKCQEISLHAPVEKFWI</sequence>
<dbReference type="PANTHER" id="PTHR13812">
    <property type="entry name" value="KETIMINE REDUCTASE MU-CRYSTALLIN"/>
    <property type="match status" value="1"/>
</dbReference>
<dbReference type="Pfam" id="PF02423">
    <property type="entry name" value="OCD_Mu_crystall"/>
    <property type="match status" value="1"/>
</dbReference>
<dbReference type="SUPFAM" id="SSF51735">
    <property type="entry name" value="NAD(P)-binding Rossmann-fold domains"/>
    <property type="match status" value="1"/>
</dbReference>
<dbReference type="EMBL" id="JACOPB010000009">
    <property type="protein sequence ID" value="MBC5710063.1"/>
    <property type="molecule type" value="Genomic_DNA"/>
</dbReference>
<dbReference type="InterPro" id="IPR023401">
    <property type="entry name" value="ODC_N"/>
</dbReference>